<dbReference type="Gene3D" id="3.40.1080.10">
    <property type="entry name" value="Glutaconate Coenzyme A-transferase"/>
    <property type="match status" value="1"/>
</dbReference>
<dbReference type="InterPro" id="IPR046433">
    <property type="entry name" value="ActCoA_hydro"/>
</dbReference>
<dbReference type="GO" id="GO:0006084">
    <property type="term" value="P:acetyl-CoA metabolic process"/>
    <property type="evidence" value="ECO:0007669"/>
    <property type="project" value="UniProtKB-UniRule"/>
</dbReference>
<comment type="subcellular location">
    <subcellularLocation>
        <location evidence="3">Cytoplasm</location>
    </subcellularLocation>
</comment>
<comment type="function">
    <text evidence="3">Coenzyme A-transferase that converts butyrate to butyryl-CoA.</text>
</comment>
<dbReference type="EMBL" id="JAGSND010000005">
    <property type="protein sequence ID" value="MBR0598075.1"/>
    <property type="molecule type" value="Genomic_DNA"/>
</dbReference>
<dbReference type="SUPFAM" id="SSF100950">
    <property type="entry name" value="NagB/RpiA/CoA transferase-like"/>
    <property type="match status" value="2"/>
</dbReference>
<dbReference type="GO" id="GO:0005737">
    <property type="term" value="C:cytoplasm"/>
    <property type="evidence" value="ECO:0007669"/>
    <property type="project" value="UniProtKB-SubCell"/>
</dbReference>
<evidence type="ECO:0000259" key="4">
    <source>
        <dbReference type="Pfam" id="PF02550"/>
    </source>
</evidence>
<dbReference type="RefSeq" id="WP_227018206.1">
    <property type="nucleotide sequence ID" value="NZ_JAGSND010000005.1"/>
</dbReference>
<comment type="pathway">
    <text evidence="3">Lipid metabolism; butanoate metabolism.</text>
</comment>
<dbReference type="PANTHER" id="PTHR21432:SF20">
    <property type="entry name" value="ACETYL-COA HYDROLASE"/>
    <property type="match status" value="1"/>
</dbReference>
<dbReference type="Proteomes" id="UP000675664">
    <property type="component" value="Unassembled WGS sequence"/>
</dbReference>
<feature type="binding site" evidence="3">
    <location>
        <begin position="230"/>
        <end position="234"/>
    </location>
    <ligand>
        <name>CoA</name>
        <dbReference type="ChEBI" id="CHEBI:57287"/>
    </ligand>
</feature>
<dbReference type="InterPro" id="IPR037171">
    <property type="entry name" value="NagB/RpiA_transferase-like"/>
</dbReference>
<gene>
    <name evidence="6" type="ORF">KCX82_09340</name>
</gene>
<dbReference type="GO" id="GO:0006083">
    <property type="term" value="P:acetate metabolic process"/>
    <property type="evidence" value="ECO:0007669"/>
    <property type="project" value="InterPro"/>
</dbReference>
<evidence type="ECO:0000313" key="6">
    <source>
        <dbReference type="EMBL" id="MBR0598075.1"/>
    </source>
</evidence>
<reference evidence="6" key="1">
    <citation type="submission" date="2021-04" db="EMBL/GenBank/DDBJ databases">
        <title>Sinoanaerobacter chloroacetimidivorans sp. nov., an obligate anaerobic bacterium isolated from anaerobic sludge.</title>
        <authorList>
            <person name="Bao Y."/>
        </authorList>
    </citation>
    <scope>NUCLEOTIDE SEQUENCE</scope>
    <source>
        <strain evidence="6">BAD-6</strain>
    </source>
</reference>
<feature type="binding site" evidence="3">
    <location>
        <position position="329"/>
    </location>
    <ligand>
        <name>CoA</name>
        <dbReference type="ChEBI" id="CHEBI:57287"/>
    </ligand>
</feature>
<accession>A0A8J8B393</accession>
<dbReference type="GO" id="GO:0019605">
    <property type="term" value="P:butyrate metabolic process"/>
    <property type="evidence" value="ECO:0007669"/>
    <property type="project" value="UniProtKB-UniRule"/>
</dbReference>
<evidence type="ECO:0000313" key="7">
    <source>
        <dbReference type="Proteomes" id="UP000675664"/>
    </source>
</evidence>
<dbReference type="EC" id="2.8.3.-" evidence="3"/>
<feature type="domain" description="Acetyl-CoA hydrolase/transferase N-terminal" evidence="4">
    <location>
        <begin position="15"/>
        <end position="192"/>
    </location>
</feature>
<evidence type="ECO:0000256" key="3">
    <source>
        <dbReference type="HAMAP-Rule" id="MF_03228"/>
    </source>
</evidence>
<feature type="domain" description="Acetyl-CoA hydrolase/transferase C-terminal" evidence="5">
    <location>
        <begin position="288"/>
        <end position="444"/>
    </location>
</feature>
<name>A0A8J8B393_9FIRM</name>
<keyword evidence="7" id="KW-1185">Reference proteome</keyword>
<dbReference type="Pfam" id="PF13336">
    <property type="entry name" value="AcetylCoA_hyd_C"/>
    <property type="match status" value="1"/>
</dbReference>
<dbReference type="Pfam" id="PF02550">
    <property type="entry name" value="AcetylCoA_hydro"/>
    <property type="match status" value="1"/>
</dbReference>
<evidence type="ECO:0000259" key="5">
    <source>
        <dbReference type="Pfam" id="PF13336"/>
    </source>
</evidence>
<dbReference type="HAMAP" id="MF_03228">
    <property type="entry name" value="But_CoA_trans"/>
    <property type="match status" value="1"/>
</dbReference>
<dbReference type="AlphaFoldDB" id="A0A8J8B393"/>
<organism evidence="6 7">
    <name type="scientific">Sinanaerobacter chloroacetimidivorans</name>
    <dbReference type="NCBI Taxonomy" id="2818044"/>
    <lineage>
        <taxon>Bacteria</taxon>
        <taxon>Bacillati</taxon>
        <taxon>Bacillota</taxon>
        <taxon>Clostridia</taxon>
        <taxon>Peptostreptococcales</taxon>
        <taxon>Anaerovoracaceae</taxon>
        <taxon>Sinanaerobacter</taxon>
    </lineage>
</organism>
<dbReference type="InterPro" id="IPR003702">
    <property type="entry name" value="ActCoA_hydro_N"/>
</dbReference>
<sequence length="458" mass="50562">MVNLKQLCKNSELAAEYKKKLVTADEAVKVVKSGDRVHYGLFCGIVRDLDQALAKRTEELQNVLVCDTIWAYDEIPAILKADPDSKHFKYLSTHMSGLDRKMNKEGRCWFIPVQFRENPKLWAENVGDIDVAMLQVSPMDRFGHFNFGPQTAEYWGIFAAAKKIIVEVNENQPVVHGVQNSIHISQVDMIVEGSNGKLPNLIAKPASETEKKIAGHIVERIRSGSTLQLGIGGMPNYVGSMISESDINDLSVHTEMFVDAYVNLYNEGKITGNKNTNKGKMVFTFAMGSQAVYDFLDDNPMGYMAPVDYVNALEVIAANDNFVSINSCLQVDLFGQVNSESAGLQHIGGTGGQLDFVMGAFKSNGGQSFLCTPSVRINKDGSKESLIVPRLPEGSIVSAPRSASHYIVTEFGAANMKGKSTWERSELLISIAHPEFQDELIKEAEKMGIWKNSSKICY</sequence>
<comment type="similarity">
    <text evidence="1 3">Belongs to the acetyl-CoA hydrolase/transferase family.</text>
</comment>
<dbReference type="InterPro" id="IPR038460">
    <property type="entry name" value="AcetylCoA_hyd_C_sf"/>
</dbReference>
<evidence type="ECO:0000256" key="2">
    <source>
        <dbReference type="ARBA" id="ARBA00022679"/>
    </source>
</evidence>
<comment type="catalytic activity">
    <reaction evidence="3">
        <text>butanoate + acetyl-CoA = butanoyl-CoA + acetate</text>
        <dbReference type="Rhea" id="RHEA:30071"/>
        <dbReference type="ChEBI" id="CHEBI:17968"/>
        <dbReference type="ChEBI" id="CHEBI:30089"/>
        <dbReference type="ChEBI" id="CHEBI:57288"/>
        <dbReference type="ChEBI" id="CHEBI:57371"/>
    </reaction>
</comment>
<feature type="binding site" evidence="3">
    <location>
        <position position="352"/>
    </location>
    <ligand>
        <name>CoA</name>
        <dbReference type="ChEBI" id="CHEBI:57287"/>
    </ligand>
</feature>
<evidence type="ECO:0000256" key="1">
    <source>
        <dbReference type="ARBA" id="ARBA00009632"/>
    </source>
</evidence>
<dbReference type="UniPathway" id="UPA00863"/>
<dbReference type="GO" id="GO:0008775">
    <property type="term" value="F:acetate CoA-transferase activity"/>
    <property type="evidence" value="ECO:0007669"/>
    <property type="project" value="InterPro"/>
</dbReference>
<keyword evidence="3" id="KW-0963">Cytoplasm</keyword>
<feature type="active site" description="5-glutamyl coenzyme A thioester intermediate" evidence="3">
    <location>
        <position position="255"/>
    </location>
</feature>
<reference evidence="6" key="2">
    <citation type="submission" date="2021-04" db="EMBL/GenBank/DDBJ databases">
        <authorList>
            <person name="Liu J."/>
        </authorList>
    </citation>
    <scope>NUCLEOTIDE SEQUENCE</scope>
    <source>
        <strain evidence="6">BAD-6</strain>
    </source>
</reference>
<protein>
    <recommendedName>
        <fullName evidence="3">Probable butyrate:acetyl-CoA coenzyme A-transferase</fullName>
        <shortName evidence="3">Butyrate CoA-transferase</shortName>
        <ecNumber evidence="3">2.8.3.-</ecNumber>
    </recommendedName>
</protein>
<dbReference type="InterPro" id="IPR023990">
    <property type="entry name" value="Butryl-CoA_acetate_CoA_Tfrase"/>
</dbReference>
<keyword evidence="2 3" id="KW-0808">Transferase</keyword>
<proteinExistence type="inferred from homology"/>
<keyword evidence="3" id="KW-0276">Fatty acid metabolism</keyword>
<dbReference type="Gene3D" id="3.40.1080.20">
    <property type="entry name" value="Acetyl-CoA hydrolase/transferase C-terminal domain"/>
    <property type="match status" value="1"/>
</dbReference>
<keyword evidence="3" id="KW-0443">Lipid metabolism</keyword>
<dbReference type="Gene3D" id="3.30.750.70">
    <property type="entry name" value="4-hydroxybutyrate coenzyme like domains"/>
    <property type="match status" value="1"/>
</dbReference>
<dbReference type="PANTHER" id="PTHR21432">
    <property type="entry name" value="ACETYL-COA HYDROLASE-RELATED"/>
    <property type="match status" value="1"/>
</dbReference>
<dbReference type="InterPro" id="IPR026888">
    <property type="entry name" value="AcetylCoA_hyd_C"/>
</dbReference>
<comment type="caution">
    <text evidence="6">The sequence shown here is derived from an EMBL/GenBank/DDBJ whole genome shotgun (WGS) entry which is preliminary data.</text>
</comment>